<organism evidence="3 4">
    <name type="scientific">Neotoma lepida</name>
    <name type="common">Desert woodrat</name>
    <dbReference type="NCBI Taxonomy" id="56216"/>
    <lineage>
        <taxon>Eukaryota</taxon>
        <taxon>Metazoa</taxon>
        <taxon>Chordata</taxon>
        <taxon>Craniata</taxon>
        <taxon>Vertebrata</taxon>
        <taxon>Euteleostomi</taxon>
        <taxon>Mammalia</taxon>
        <taxon>Eutheria</taxon>
        <taxon>Euarchontoglires</taxon>
        <taxon>Glires</taxon>
        <taxon>Rodentia</taxon>
        <taxon>Myomorpha</taxon>
        <taxon>Muroidea</taxon>
        <taxon>Cricetidae</taxon>
        <taxon>Neotominae</taxon>
        <taxon>Neotoma</taxon>
    </lineage>
</organism>
<dbReference type="OrthoDB" id="420187at2759"/>
<evidence type="ECO:0000313" key="4">
    <source>
        <dbReference type="Proteomes" id="UP000092124"/>
    </source>
</evidence>
<protein>
    <recommendedName>
        <fullName evidence="2">Hyaluronan/mRNA-binding protein domain-containing protein</fullName>
    </recommendedName>
</protein>
<comment type="caution">
    <text evidence="3">The sequence shown here is derived from an EMBL/GenBank/DDBJ whole genome shotgun (WGS) entry which is preliminary data.</text>
</comment>
<dbReference type="InterPro" id="IPR006861">
    <property type="entry name" value="HABP4_PAIRBP1-bd"/>
</dbReference>
<evidence type="ECO:0000313" key="3">
    <source>
        <dbReference type="EMBL" id="OBS65917.1"/>
    </source>
</evidence>
<sequence length="151" mass="17506">MDDSKVDRCDVTSVLSEPAYVLFYVQETDFKKDSVKGPITTVDKAHVEKFQKRKLNRGSWVGATEPHRHMENTATKEISLDQWKVLQEYNRPKPVLNLRKEKPTLPANAVVIHQPRYRGDWYKNDPDKENYPYHNSARLLPAQAPMNTGQL</sequence>
<dbReference type="EMBL" id="LZPO01088037">
    <property type="protein sequence ID" value="OBS65917.1"/>
    <property type="molecule type" value="Genomic_DNA"/>
</dbReference>
<proteinExistence type="predicted"/>
<dbReference type="AlphaFoldDB" id="A0A1A6GKQ7"/>
<dbReference type="STRING" id="56216.A0A1A6GKQ7"/>
<gene>
    <name evidence="3" type="ORF">A6R68_05543</name>
</gene>
<evidence type="ECO:0000256" key="1">
    <source>
        <dbReference type="SAM" id="MobiDB-lite"/>
    </source>
</evidence>
<accession>A0A1A6GKQ7</accession>
<feature type="compositionally biased region" description="Basic and acidic residues" evidence="1">
    <location>
        <begin position="121"/>
        <end position="131"/>
    </location>
</feature>
<feature type="region of interest" description="Disordered" evidence="1">
    <location>
        <begin position="121"/>
        <end position="151"/>
    </location>
</feature>
<evidence type="ECO:0000259" key="2">
    <source>
        <dbReference type="Pfam" id="PF04774"/>
    </source>
</evidence>
<dbReference type="Pfam" id="PF04774">
    <property type="entry name" value="HABP4_PAI-RBP1"/>
    <property type="match status" value="1"/>
</dbReference>
<feature type="non-terminal residue" evidence="3">
    <location>
        <position position="151"/>
    </location>
</feature>
<dbReference type="Proteomes" id="UP000092124">
    <property type="component" value="Unassembled WGS sequence"/>
</dbReference>
<keyword evidence="4" id="KW-1185">Reference proteome</keyword>
<name>A0A1A6GKQ7_NEOLE</name>
<reference evidence="3 4" key="1">
    <citation type="submission" date="2016-06" db="EMBL/GenBank/DDBJ databases">
        <title>The Draft Genome Sequence and Annotation of the Desert Woodrat Neotoma lepida.</title>
        <authorList>
            <person name="Campbell M."/>
            <person name="Oakeson K.F."/>
            <person name="Yandell M."/>
            <person name="Halpert J.R."/>
            <person name="Dearing D."/>
        </authorList>
    </citation>
    <scope>NUCLEOTIDE SEQUENCE [LARGE SCALE GENOMIC DNA]</scope>
    <source>
        <strain evidence="3">417</strain>
        <tissue evidence="3">Liver</tissue>
    </source>
</reference>
<feature type="domain" description="Hyaluronan/mRNA-binding protein" evidence="2">
    <location>
        <begin position="63"/>
        <end position="102"/>
    </location>
</feature>